<evidence type="ECO:0000313" key="2">
    <source>
        <dbReference type="Proteomes" id="UP001432322"/>
    </source>
</evidence>
<sequence length="78" mass="8788">DAVAEHGAEVGVFQTPLLLPIAVERAVDQVHLHVQSVSFDPRETARDNVRMRWNILVNLHLIEIVLGVIEDDVRSLRV</sequence>
<name>A0AAV5VAU2_9BILA</name>
<evidence type="ECO:0000313" key="1">
    <source>
        <dbReference type="EMBL" id="GMT16353.1"/>
    </source>
</evidence>
<comment type="caution">
    <text evidence="1">The sequence shown here is derived from an EMBL/GenBank/DDBJ whole genome shotgun (WGS) entry which is preliminary data.</text>
</comment>
<reference evidence="1" key="1">
    <citation type="submission" date="2023-10" db="EMBL/GenBank/DDBJ databases">
        <title>Genome assembly of Pristionchus species.</title>
        <authorList>
            <person name="Yoshida K."/>
            <person name="Sommer R.J."/>
        </authorList>
    </citation>
    <scope>NUCLEOTIDE SEQUENCE</scope>
    <source>
        <strain evidence="1">RS5133</strain>
    </source>
</reference>
<organism evidence="1 2">
    <name type="scientific">Pristionchus fissidentatus</name>
    <dbReference type="NCBI Taxonomy" id="1538716"/>
    <lineage>
        <taxon>Eukaryota</taxon>
        <taxon>Metazoa</taxon>
        <taxon>Ecdysozoa</taxon>
        <taxon>Nematoda</taxon>
        <taxon>Chromadorea</taxon>
        <taxon>Rhabditida</taxon>
        <taxon>Rhabditina</taxon>
        <taxon>Diplogasteromorpha</taxon>
        <taxon>Diplogasteroidea</taxon>
        <taxon>Neodiplogasteridae</taxon>
        <taxon>Pristionchus</taxon>
    </lineage>
</organism>
<feature type="non-terminal residue" evidence="1">
    <location>
        <position position="1"/>
    </location>
</feature>
<protein>
    <submittedName>
        <fullName evidence="1">Uncharacterized protein</fullName>
    </submittedName>
</protein>
<dbReference type="AlphaFoldDB" id="A0AAV5VAU2"/>
<gene>
    <name evidence="1" type="ORF">PFISCL1PPCAC_7650</name>
</gene>
<dbReference type="Proteomes" id="UP001432322">
    <property type="component" value="Unassembled WGS sequence"/>
</dbReference>
<keyword evidence="2" id="KW-1185">Reference proteome</keyword>
<feature type="non-terminal residue" evidence="1">
    <location>
        <position position="78"/>
    </location>
</feature>
<dbReference type="EMBL" id="BTSY01000002">
    <property type="protein sequence ID" value="GMT16353.1"/>
    <property type="molecule type" value="Genomic_DNA"/>
</dbReference>
<accession>A0AAV5VAU2</accession>
<proteinExistence type="predicted"/>